<dbReference type="Proteomes" id="UP000654075">
    <property type="component" value="Unassembled WGS sequence"/>
</dbReference>
<comment type="caution">
    <text evidence="1">The sequence shown here is derived from an EMBL/GenBank/DDBJ whole genome shotgun (WGS) entry which is preliminary data.</text>
</comment>
<reference evidence="1" key="1">
    <citation type="submission" date="2021-02" db="EMBL/GenBank/DDBJ databases">
        <authorList>
            <person name="Dougan E. K."/>
            <person name="Rhodes N."/>
            <person name="Thang M."/>
            <person name="Chan C."/>
        </authorList>
    </citation>
    <scope>NUCLEOTIDE SEQUENCE</scope>
</reference>
<dbReference type="AlphaFoldDB" id="A0A813FGS7"/>
<gene>
    <name evidence="1" type="ORF">PGLA1383_LOCUS27435</name>
</gene>
<dbReference type="EMBL" id="CAJNNV010024370">
    <property type="protein sequence ID" value="CAE8609608.1"/>
    <property type="molecule type" value="Genomic_DNA"/>
</dbReference>
<proteinExistence type="predicted"/>
<accession>A0A813FGS7</accession>
<sequence length="641" mass="70583">MLKFQRGNFTGGVRYGFEGPIYVPNFGPVTSNPTFTFTLDKAVKKGTSRLLASCSAPEGPAFPEGMSSVVFAEPVRAIVDGFVMASNRLAGVRTQLLIKVRLATDVAAPHTVRITPPPGYTTSEPNGGCTMRPWPGKLDFSPDEDVLSQATCGWERVDVEKDQYRLILYPNKRTPLTQLLQFRVNAFNPVVNKSAPGPKTVSLGPCGAPQCWSFESKTFFSEEDIDSPQFVDAIPSPEPMEQAALMPFRMPMRNDQPGKASRIVLYFKLGMAGGFKDKEQLPRGIMELNAPPGTKFPQSFRLRFVIQLMYFPRTRRVVIFGSVYNASVLEEMPGFEQIRVTRSGLRFARILGHDLRPFDLSQLVSELFQSQAQFVIGLTNPLVDAAESNWTIQFQGQFSRPFPTYKLWAFSDLAVEPFVKSSGPSCYQGQCVGAGAGVAVPVVVTVRTQNSIGTAGELHITAPLGFAFDATEGGTKIDGDRPTGCIIREYVGGNLSAAPERWRALERDCLIADRGNPIDGSGTGDMRTVRIIPQYTVNEFDPRPPRALGPSSMFKIALFIHPPSSFREKQDWTMLSFSSGKGPLDVGAMPGWEAGCHSGSGMNFSFLSRRGNFCFRSRVRTPWDVLSGLFHESILRLCNCN</sequence>
<dbReference type="OrthoDB" id="444640at2759"/>
<name>A0A813FGS7_POLGL</name>
<evidence type="ECO:0000313" key="2">
    <source>
        <dbReference type="Proteomes" id="UP000654075"/>
    </source>
</evidence>
<keyword evidence="2" id="KW-1185">Reference proteome</keyword>
<protein>
    <submittedName>
        <fullName evidence="1">Uncharacterized protein</fullName>
    </submittedName>
</protein>
<organism evidence="1 2">
    <name type="scientific">Polarella glacialis</name>
    <name type="common">Dinoflagellate</name>
    <dbReference type="NCBI Taxonomy" id="89957"/>
    <lineage>
        <taxon>Eukaryota</taxon>
        <taxon>Sar</taxon>
        <taxon>Alveolata</taxon>
        <taxon>Dinophyceae</taxon>
        <taxon>Suessiales</taxon>
        <taxon>Suessiaceae</taxon>
        <taxon>Polarella</taxon>
    </lineage>
</organism>
<evidence type="ECO:0000313" key="1">
    <source>
        <dbReference type="EMBL" id="CAE8609608.1"/>
    </source>
</evidence>